<proteinExistence type="predicted"/>
<keyword evidence="2" id="KW-1185">Reference proteome</keyword>
<protein>
    <submittedName>
        <fullName evidence="1">Uncharacterized protein</fullName>
    </submittedName>
</protein>
<evidence type="ECO:0000313" key="2">
    <source>
        <dbReference type="Proteomes" id="UP000095472"/>
    </source>
</evidence>
<gene>
    <name evidence="1" type="ORF">BH720_004245</name>
</gene>
<organism evidence="1 2">
    <name type="scientific">Desertifilum tharense IPPAS B-1220</name>
    <dbReference type="NCBI Taxonomy" id="1781255"/>
    <lineage>
        <taxon>Bacteria</taxon>
        <taxon>Bacillati</taxon>
        <taxon>Cyanobacteriota</taxon>
        <taxon>Cyanophyceae</taxon>
        <taxon>Desertifilales</taxon>
        <taxon>Desertifilaceae</taxon>
        <taxon>Desertifilum</taxon>
    </lineage>
</organism>
<dbReference type="Proteomes" id="UP000095472">
    <property type="component" value="Chromosome"/>
</dbReference>
<evidence type="ECO:0000313" key="1">
    <source>
        <dbReference type="EMBL" id="XPM65064.1"/>
    </source>
</evidence>
<accession>A0ACD5GXN7</accession>
<name>A0ACD5GXN7_9CYAN</name>
<dbReference type="EMBL" id="CP182909">
    <property type="protein sequence ID" value="XPM65064.1"/>
    <property type="molecule type" value="Genomic_DNA"/>
</dbReference>
<sequence length="63" mass="6965">MRLVQDVSRTIANLPSFSLTPHLHSAHRYAEAKATALSPQHSVTHSAHRYAEAKATALYTQHS</sequence>
<reference evidence="1 2" key="1">
    <citation type="journal article" date="2016" name="Genome Announc.">
        <title>Draft Genome Sequence of the Thermotolerant Cyanobacterium Desertifilum sp. IPPAS B-1220.</title>
        <authorList>
            <person name="Mironov K.S."/>
            <person name="Sinetova M.A."/>
            <person name="Bolatkhan K."/>
            <person name="Zayadan B.K."/>
            <person name="Ustinova V.V."/>
            <person name="Kupriyanova E.V."/>
            <person name="Skrypnik A.N."/>
            <person name="Gogoleva N.E."/>
            <person name="Gogolev Y.V."/>
            <person name="Los D.A."/>
        </authorList>
    </citation>
    <scope>NUCLEOTIDE SEQUENCE [LARGE SCALE GENOMIC DNA]</scope>
    <source>
        <strain evidence="1 2">IPPAS B-1220</strain>
    </source>
</reference>